<organism evidence="2 3">
    <name type="scientific">Halteria grandinella</name>
    <dbReference type="NCBI Taxonomy" id="5974"/>
    <lineage>
        <taxon>Eukaryota</taxon>
        <taxon>Sar</taxon>
        <taxon>Alveolata</taxon>
        <taxon>Ciliophora</taxon>
        <taxon>Intramacronucleata</taxon>
        <taxon>Spirotrichea</taxon>
        <taxon>Stichotrichia</taxon>
        <taxon>Sporadotrichida</taxon>
        <taxon>Halteriidae</taxon>
        <taxon>Halteria</taxon>
    </lineage>
</organism>
<name>A0A8J8NU96_HALGN</name>
<evidence type="ECO:0000256" key="1">
    <source>
        <dbReference type="SAM" id="MobiDB-lite"/>
    </source>
</evidence>
<keyword evidence="3" id="KW-1185">Reference proteome</keyword>
<feature type="compositionally biased region" description="Basic and acidic residues" evidence="1">
    <location>
        <begin position="9"/>
        <end position="39"/>
    </location>
</feature>
<dbReference type="Proteomes" id="UP000785679">
    <property type="component" value="Unassembled WGS sequence"/>
</dbReference>
<reference evidence="2" key="1">
    <citation type="submission" date="2019-06" db="EMBL/GenBank/DDBJ databases">
        <authorList>
            <person name="Zheng W."/>
        </authorList>
    </citation>
    <scope>NUCLEOTIDE SEQUENCE</scope>
    <source>
        <strain evidence="2">QDHG01</strain>
    </source>
</reference>
<protein>
    <submittedName>
        <fullName evidence="2">Uncharacterized protein</fullName>
    </submittedName>
</protein>
<evidence type="ECO:0000313" key="3">
    <source>
        <dbReference type="Proteomes" id="UP000785679"/>
    </source>
</evidence>
<evidence type="ECO:0000313" key="2">
    <source>
        <dbReference type="EMBL" id="TNV81747.1"/>
    </source>
</evidence>
<accession>A0A8J8NU96</accession>
<gene>
    <name evidence="2" type="ORF">FGO68_gene15398</name>
</gene>
<dbReference type="AlphaFoldDB" id="A0A8J8NU96"/>
<feature type="region of interest" description="Disordered" evidence="1">
    <location>
        <begin position="1"/>
        <end position="39"/>
    </location>
</feature>
<dbReference type="EMBL" id="RRYP01005774">
    <property type="protein sequence ID" value="TNV81747.1"/>
    <property type="molecule type" value="Genomic_DNA"/>
</dbReference>
<sequence>MRIKCHKHRPEEGEQKAQKAKEGKIKESVTNKSFEEEKEMDDYQEKLQKKAYVDTLIDLGQATDSVQHHIAYSDQIDQNVSSKLDVPLHERLKEFIHETTMTRCDCKQERMLNISEHKKLQENEHYASVCSTFRHLQKKRHIMSLKKIDHLFEKQLQLVNGQKIISHRQKYAEQKPYETSARGANQSTIQRDLMSTTSYLKMQDHLENNEYSSFPLISLTKMPISRTGSPQKPGVYDNNSNEKMNRTLGQFSPQLKIASSTTSQNFNPNSTQTISIQKQSITLGRNQGHHRHLNTISATPLDKLKITVRSVERLGRNQFDSLQAKSIIEDADPYQINNQSGGSLPFSILSRSQREKIALHNVKNKVRVGEIMDKADSLRTELVETKTDIQSSKSQLVKDFVDEKIVYAVHSIMKGGKLQNQDQARRMALRENKSITSKYIQGYHNNVYRMGKILTGNSQRQ</sequence>
<comment type="caution">
    <text evidence="2">The sequence shown here is derived from an EMBL/GenBank/DDBJ whole genome shotgun (WGS) entry which is preliminary data.</text>
</comment>
<proteinExistence type="predicted"/>